<dbReference type="AlphaFoldDB" id="A0A6J7UG72"/>
<accession>A0A6J7UG72</accession>
<dbReference type="EMBL" id="CAEZSE010000183">
    <property type="protein sequence ID" value="CAB4542256.1"/>
    <property type="molecule type" value="Genomic_DNA"/>
</dbReference>
<proteinExistence type="predicted"/>
<name>A0A6J7UG72_9ZZZZ</name>
<protein>
    <submittedName>
        <fullName evidence="4">Unannotated protein</fullName>
    </submittedName>
</protein>
<evidence type="ECO:0000313" key="3">
    <source>
        <dbReference type="EMBL" id="CAB4755087.1"/>
    </source>
</evidence>
<dbReference type="EMBL" id="CAEZZK010000047">
    <property type="protein sequence ID" value="CAB4755087.1"/>
    <property type="molecule type" value="Genomic_DNA"/>
</dbReference>
<reference evidence="4" key="1">
    <citation type="submission" date="2020-05" db="EMBL/GenBank/DDBJ databases">
        <authorList>
            <person name="Chiriac C."/>
            <person name="Salcher M."/>
            <person name="Ghai R."/>
            <person name="Kavagutti S V."/>
        </authorList>
    </citation>
    <scope>NUCLEOTIDE SEQUENCE</scope>
</reference>
<sequence length="111" mass="12564">MSNFAEPTTLNEPPRGHARIVYLGSVSPHWEVYGDYGDQNLLEDFRARVLARLILLPRNDPQFRRNQERVSKDAERERISIEWELGYPVSSDSVATPVVNAVDDVAAVPSE</sequence>
<organism evidence="4">
    <name type="scientific">freshwater metagenome</name>
    <dbReference type="NCBI Taxonomy" id="449393"/>
    <lineage>
        <taxon>unclassified sequences</taxon>
        <taxon>metagenomes</taxon>
        <taxon>ecological metagenomes</taxon>
    </lineage>
</organism>
<evidence type="ECO:0000313" key="4">
    <source>
        <dbReference type="EMBL" id="CAB5065434.1"/>
    </source>
</evidence>
<evidence type="ECO:0000313" key="2">
    <source>
        <dbReference type="EMBL" id="CAB4590167.1"/>
    </source>
</evidence>
<dbReference type="EMBL" id="CAFBQV010000118">
    <property type="protein sequence ID" value="CAB5065434.1"/>
    <property type="molecule type" value="Genomic_DNA"/>
</dbReference>
<gene>
    <name evidence="1" type="ORF">UFOPK1353_01000</name>
    <name evidence="2" type="ORF">UFOPK1826_00011</name>
    <name evidence="3" type="ORF">UFOPK2855_00360</name>
    <name evidence="4" type="ORF">UFOPK4345_00809</name>
</gene>
<evidence type="ECO:0000313" key="1">
    <source>
        <dbReference type="EMBL" id="CAB4542256.1"/>
    </source>
</evidence>
<dbReference type="EMBL" id="CAEZUN010000001">
    <property type="protein sequence ID" value="CAB4590167.1"/>
    <property type="molecule type" value="Genomic_DNA"/>
</dbReference>